<comment type="caution">
    <text evidence="1">The sequence shown here is derived from an EMBL/GenBank/DDBJ whole genome shotgun (WGS) entry which is preliminary data.</text>
</comment>
<keyword evidence="2" id="KW-1185">Reference proteome</keyword>
<evidence type="ECO:0000313" key="2">
    <source>
        <dbReference type="Proteomes" id="UP000076837"/>
    </source>
</evidence>
<accession>A0A163DAS5</accession>
<dbReference type="Proteomes" id="UP000076837">
    <property type="component" value="Unassembled WGS sequence"/>
</dbReference>
<dbReference type="AlphaFoldDB" id="A0A163DAS5"/>
<sequence length="334" mass="36914">MGLLFWKWYEDVQEIAPQALNAGTPLPATGAGYIYHNNDNDGDDFPTTFLDENSWENLKCKGINLLRAVHASDAEAGIFGTLLFPPLRANGTTSLERNDPRYVSVDDQTYNAGATYHATGGYYRFGIDTSNGSILGLDRLAPEKAAQERKPLVGKDGLPALQRYSDVVWLFWARQAASRDKLKYFFTVAITNEQTQRAIRRAFKNANKKYGPWPGATFGTDSDKGKVLLGSPNGRAHGYSLAQHKPQLGGNMYISKIQVFHGETEPFIPNIVSVFTGQNAWPDADYITGATRQTAKASYRKIGNNDEGEGTWFAEEKRKDLSVLDCKQGKSQAG</sequence>
<reference evidence="1 2" key="1">
    <citation type="journal article" date="2016" name="Sci. Rep.">
        <title>Draft genome sequencing and secretome analysis of fungal phytopathogen Ascochyta rabiei provides insight into the necrotrophic effector repertoire.</title>
        <authorList>
            <person name="Verma S."/>
            <person name="Gazara R.K."/>
            <person name="Nizam S."/>
            <person name="Parween S."/>
            <person name="Chattopadhyay D."/>
            <person name="Verma P.K."/>
        </authorList>
    </citation>
    <scope>NUCLEOTIDE SEQUENCE [LARGE SCALE GENOMIC DNA]</scope>
    <source>
        <strain evidence="1 2">ArDII</strain>
    </source>
</reference>
<evidence type="ECO:0000313" key="1">
    <source>
        <dbReference type="EMBL" id="KZM23035.1"/>
    </source>
</evidence>
<gene>
    <name evidence="1" type="ORF">ST47_g5853</name>
</gene>
<dbReference type="EMBL" id="JYNV01000200">
    <property type="protein sequence ID" value="KZM23035.1"/>
    <property type="molecule type" value="Genomic_DNA"/>
</dbReference>
<organism evidence="1 2">
    <name type="scientific">Didymella rabiei</name>
    <name type="common">Chickpea ascochyta blight fungus</name>
    <name type="synonym">Mycosphaerella rabiei</name>
    <dbReference type="NCBI Taxonomy" id="5454"/>
    <lineage>
        <taxon>Eukaryota</taxon>
        <taxon>Fungi</taxon>
        <taxon>Dikarya</taxon>
        <taxon>Ascomycota</taxon>
        <taxon>Pezizomycotina</taxon>
        <taxon>Dothideomycetes</taxon>
        <taxon>Pleosporomycetidae</taxon>
        <taxon>Pleosporales</taxon>
        <taxon>Pleosporineae</taxon>
        <taxon>Didymellaceae</taxon>
        <taxon>Ascochyta</taxon>
    </lineage>
</organism>
<protein>
    <submittedName>
        <fullName evidence="1">Uncharacterized protein</fullName>
    </submittedName>
</protein>
<name>A0A163DAS5_DIDRA</name>
<proteinExistence type="predicted"/>
<dbReference type="STRING" id="5454.A0A163DAS5"/>